<name>A0A510VS68_9LACO</name>
<proteinExistence type="predicted"/>
<dbReference type="AlphaFoldDB" id="A0A510VS68"/>
<evidence type="ECO:0000313" key="2">
    <source>
        <dbReference type="Proteomes" id="UP000321429"/>
    </source>
</evidence>
<evidence type="ECO:0000313" key="1">
    <source>
        <dbReference type="EMBL" id="GEK28891.1"/>
    </source>
</evidence>
<reference evidence="1 2" key="1">
    <citation type="submission" date="2019-07" db="EMBL/GenBank/DDBJ databases">
        <title>Whole genome shotgun sequence of Lactobacillus siliginis NBRC 101315.</title>
        <authorList>
            <person name="Hosoyama A."/>
            <person name="Uohara A."/>
            <person name="Ohji S."/>
            <person name="Ichikawa N."/>
        </authorList>
    </citation>
    <scope>NUCLEOTIDE SEQUENCE [LARGE SCALE GENOMIC DNA]</scope>
    <source>
        <strain evidence="1 2">NBRC 101315</strain>
    </source>
</reference>
<sequence length="77" mass="8853">MTETKAQRECEYCHKPFKKKTALAWDGKSDDIYQIELLDNDFVLSSWVLDGEGWSGTSGFVEISDCPWCGRELKETE</sequence>
<gene>
    <name evidence="1" type="ORF">LSI01_12020</name>
</gene>
<organism evidence="1 2">
    <name type="scientific">Furfurilactobacillus siliginis</name>
    <dbReference type="NCBI Taxonomy" id="348151"/>
    <lineage>
        <taxon>Bacteria</taxon>
        <taxon>Bacillati</taxon>
        <taxon>Bacillota</taxon>
        <taxon>Bacilli</taxon>
        <taxon>Lactobacillales</taxon>
        <taxon>Lactobacillaceae</taxon>
        <taxon>Furfurilactobacillus</taxon>
    </lineage>
</organism>
<dbReference type="Proteomes" id="UP000321429">
    <property type="component" value="Unassembled WGS sequence"/>
</dbReference>
<dbReference type="EMBL" id="BJUD01000022">
    <property type="protein sequence ID" value="GEK28891.1"/>
    <property type="molecule type" value="Genomic_DNA"/>
</dbReference>
<protein>
    <submittedName>
        <fullName evidence="1">Uncharacterized protein</fullName>
    </submittedName>
</protein>
<accession>A0A510VS68</accession>
<comment type="caution">
    <text evidence="1">The sequence shown here is derived from an EMBL/GenBank/DDBJ whole genome shotgun (WGS) entry which is preliminary data.</text>
</comment>